<dbReference type="EMBL" id="AVOT02008608">
    <property type="protein sequence ID" value="MBW0486345.1"/>
    <property type="molecule type" value="Genomic_DNA"/>
</dbReference>
<evidence type="ECO:0000313" key="3">
    <source>
        <dbReference type="Proteomes" id="UP000765509"/>
    </source>
</evidence>
<protein>
    <submittedName>
        <fullName evidence="2">Uncharacterized protein</fullName>
    </submittedName>
</protein>
<reference evidence="2" key="1">
    <citation type="submission" date="2021-03" db="EMBL/GenBank/DDBJ databases">
        <title>Draft genome sequence of rust myrtle Austropuccinia psidii MF-1, a brazilian biotype.</title>
        <authorList>
            <person name="Quecine M.C."/>
            <person name="Pachon D.M.R."/>
            <person name="Bonatelli M.L."/>
            <person name="Correr F.H."/>
            <person name="Franceschini L.M."/>
            <person name="Leite T.F."/>
            <person name="Margarido G.R.A."/>
            <person name="Almeida C.A."/>
            <person name="Ferrarezi J.A."/>
            <person name="Labate C.A."/>
        </authorList>
    </citation>
    <scope>NUCLEOTIDE SEQUENCE</scope>
    <source>
        <strain evidence="2">MF-1</strain>
    </source>
</reference>
<organism evidence="2 3">
    <name type="scientific">Austropuccinia psidii MF-1</name>
    <dbReference type="NCBI Taxonomy" id="1389203"/>
    <lineage>
        <taxon>Eukaryota</taxon>
        <taxon>Fungi</taxon>
        <taxon>Dikarya</taxon>
        <taxon>Basidiomycota</taxon>
        <taxon>Pucciniomycotina</taxon>
        <taxon>Pucciniomycetes</taxon>
        <taxon>Pucciniales</taxon>
        <taxon>Sphaerophragmiaceae</taxon>
        <taxon>Austropuccinia</taxon>
    </lineage>
</organism>
<feature type="region of interest" description="Disordered" evidence="1">
    <location>
        <begin position="112"/>
        <end position="175"/>
    </location>
</feature>
<evidence type="ECO:0000256" key="1">
    <source>
        <dbReference type="SAM" id="MobiDB-lite"/>
    </source>
</evidence>
<proteinExistence type="predicted"/>
<gene>
    <name evidence="2" type="ORF">O181_026060</name>
</gene>
<comment type="caution">
    <text evidence="2">The sequence shown here is derived from an EMBL/GenBank/DDBJ whole genome shotgun (WGS) entry which is preliminary data.</text>
</comment>
<dbReference type="Proteomes" id="UP000765509">
    <property type="component" value="Unassembled WGS sequence"/>
</dbReference>
<accession>A0A9Q3CNR5</accession>
<dbReference type="AlphaFoldDB" id="A0A9Q3CNR5"/>
<keyword evidence="3" id="KW-1185">Reference proteome</keyword>
<sequence length="175" mass="20197">MALDQDIQLINAKDKNVSPEERHKWMPELLPVPKGNNKDIPVSVKELVYGRKVEGVGTFDKSLDRNNELIYLSEEFHGMRKERGPSEGLDTHVFQRKNPKYQSLVKNKSFCQRTRRRSWPKERTTAPWKLPKQEYSLECAKKGKASPTEQSEEQEKGKGKGKVQVEQALPIELHS</sequence>
<evidence type="ECO:0000313" key="2">
    <source>
        <dbReference type="EMBL" id="MBW0486345.1"/>
    </source>
</evidence>
<name>A0A9Q3CNR5_9BASI</name>